<evidence type="ECO:0000313" key="2">
    <source>
        <dbReference type="EMBL" id="KAE8380272.1"/>
    </source>
</evidence>
<keyword evidence="1" id="KW-0812">Transmembrane</keyword>
<feature type="transmembrane region" description="Helical" evidence="1">
    <location>
        <begin position="77"/>
        <end position="94"/>
    </location>
</feature>
<keyword evidence="1" id="KW-1133">Transmembrane helix</keyword>
<reference evidence="2 3" key="1">
    <citation type="submission" date="2019-04" db="EMBL/GenBank/DDBJ databases">
        <title>Friends and foes A comparative genomics studyof 23 Aspergillus species from section Flavi.</title>
        <authorList>
            <consortium name="DOE Joint Genome Institute"/>
            <person name="Kjaerbolling I."/>
            <person name="Vesth T."/>
            <person name="Frisvad J.C."/>
            <person name="Nybo J.L."/>
            <person name="Theobald S."/>
            <person name="Kildgaard S."/>
            <person name="Isbrandt T."/>
            <person name="Kuo A."/>
            <person name="Sato A."/>
            <person name="Lyhne E.K."/>
            <person name="Kogle M.E."/>
            <person name="Wiebenga A."/>
            <person name="Kun R.S."/>
            <person name="Lubbers R.J."/>
            <person name="Makela M.R."/>
            <person name="Barry K."/>
            <person name="Chovatia M."/>
            <person name="Clum A."/>
            <person name="Daum C."/>
            <person name="Haridas S."/>
            <person name="He G."/>
            <person name="LaButti K."/>
            <person name="Lipzen A."/>
            <person name="Mondo S."/>
            <person name="Riley R."/>
            <person name="Salamov A."/>
            <person name="Simmons B.A."/>
            <person name="Magnuson J.K."/>
            <person name="Henrissat B."/>
            <person name="Mortensen U.H."/>
            <person name="Larsen T.O."/>
            <person name="Devries R.P."/>
            <person name="Grigoriev I.V."/>
            <person name="Machida M."/>
            <person name="Baker S.E."/>
            <person name="Andersen M.R."/>
        </authorList>
    </citation>
    <scope>NUCLEOTIDE SEQUENCE [LARGE SCALE GENOMIC DNA]</scope>
    <source>
        <strain evidence="2 3">IBT 29228</strain>
    </source>
</reference>
<accession>A0A5N7BER1</accession>
<name>A0A5N7BER1_9EURO</name>
<dbReference type="Proteomes" id="UP000326198">
    <property type="component" value="Unassembled WGS sequence"/>
</dbReference>
<proteinExistence type="predicted"/>
<organism evidence="2 3">
    <name type="scientific">Aspergillus bertholletiae</name>
    <dbReference type="NCBI Taxonomy" id="1226010"/>
    <lineage>
        <taxon>Eukaryota</taxon>
        <taxon>Fungi</taxon>
        <taxon>Dikarya</taxon>
        <taxon>Ascomycota</taxon>
        <taxon>Pezizomycotina</taxon>
        <taxon>Eurotiomycetes</taxon>
        <taxon>Eurotiomycetidae</taxon>
        <taxon>Eurotiales</taxon>
        <taxon>Aspergillaceae</taxon>
        <taxon>Aspergillus</taxon>
        <taxon>Aspergillus subgen. Circumdati</taxon>
    </lineage>
</organism>
<evidence type="ECO:0000256" key="1">
    <source>
        <dbReference type="SAM" id="Phobius"/>
    </source>
</evidence>
<dbReference type="AlphaFoldDB" id="A0A5N7BER1"/>
<sequence length="125" mass="14315">MVMKDTCQSHGLLSLEGHRRRKIQPSGPRFPGSLTSVQPDLQLSGTFYSSGEIDTLSDDRERAVYPAVVHTTSRFQWVRNYWILLLFFFPSWFISRSQCDMWKSNGRFSVTVRPKVPVCNGSVAE</sequence>
<dbReference type="EMBL" id="ML736183">
    <property type="protein sequence ID" value="KAE8380272.1"/>
    <property type="molecule type" value="Genomic_DNA"/>
</dbReference>
<keyword evidence="3" id="KW-1185">Reference proteome</keyword>
<keyword evidence="1" id="KW-0472">Membrane</keyword>
<protein>
    <submittedName>
        <fullName evidence="2">Uncharacterized protein</fullName>
    </submittedName>
</protein>
<gene>
    <name evidence="2" type="ORF">BDV26DRAFT_257665</name>
</gene>
<evidence type="ECO:0000313" key="3">
    <source>
        <dbReference type="Proteomes" id="UP000326198"/>
    </source>
</evidence>